<dbReference type="AlphaFoldDB" id="A0A1M5UXY5"/>
<keyword evidence="3" id="KW-1185">Reference proteome</keyword>
<dbReference type="RefSeq" id="WP_073311375.1">
    <property type="nucleotide sequence ID" value="NZ_FQWV01000013.1"/>
</dbReference>
<evidence type="ECO:0000256" key="1">
    <source>
        <dbReference type="SAM" id="Phobius"/>
    </source>
</evidence>
<gene>
    <name evidence="2" type="ORF">SAMN05443636_3173</name>
</gene>
<feature type="transmembrane region" description="Helical" evidence="1">
    <location>
        <begin position="124"/>
        <end position="145"/>
    </location>
</feature>
<accession>A0A1M5UXY5</accession>
<dbReference type="EMBL" id="FQWV01000013">
    <property type="protein sequence ID" value="SHH67907.1"/>
    <property type="molecule type" value="Genomic_DNA"/>
</dbReference>
<keyword evidence="1" id="KW-0812">Transmembrane</keyword>
<proteinExistence type="predicted"/>
<dbReference type="Proteomes" id="UP000184357">
    <property type="component" value="Unassembled WGS sequence"/>
</dbReference>
<feature type="transmembrane region" description="Helical" evidence="1">
    <location>
        <begin position="91"/>
        <end position="112"/>
    </location>
</feature>
<feature type="transmembrane region" description="Helical" evidence="1">
    <location>
        <begin position="32"/>
        <end position="55"/>
    </location>
</feature>
<protein>
    <submittedName>
        <fullName evidence="2">Uncharacterized protein</fullName>
    </submittedName>
</protein>
<evidence type="ECO:0000313" key="3">
    <source>
        <dbReference type="Proteomes" id="UP000184357"/>
    </source>
</evidence>
<keyword evidence="1" id="KW-1133">Transmembrane helix</keyword>
<evidence type="ECO:0000313" key="2">
    <source>
        <dbReference type="EMBL" id="SHH67907.1"/>
    </source>
</evidence>
<organism evidence="2 3">
    <name type="scientific">Halobaculum gomorrense</name>
    <dbReference type="NCBI Taxonomy" id="43928"/>
    <lineage>
        <taxon>Archaea</taxon>
        <taxon>Methanobacteriati</taxon>
        <taxon>Methanobacteriota</taxon>
        <taxon>Stenosarchaea group</taxon>
        <taxon>Halobacteria</taxon>
        <taxon>Halobacteriales</taxon>
        <taxon>Haloferacaceae</taxon>
        <taxon>Halobaculum</taxon>
    </lineage>
</organism>
<name>A0A1M5UXY5_9EURY</name>
<dbReference type="STRING" id="43928.SAMN05443636_3173"/>
<keyword evidence="1" id="KW-0472">Membrane</keyword>
<sequence length="173" mass="18200">MYSRHHAAVSGAVAAGLVAVLPLGETPAVAAGAWALLTAAGVAIDLDHFLMARLVRGDWANARRALATPRAAVFDQSELFDPGDLWPLHRLLSHAVLAPLAVAAAWIAGAALDAGGLGVTPTAAALATAVVLYVHVLTDLIWDVWRHDRYHENVRRVAVRGDGDNGDGDSRRP</sequence>
<reference evidence="2 3" key="1">
    <citation type="submission" date="2016-11" db="EMBL/GenBank/DDBJ databases">
        <authorList>
            <person name="Jaros S."/>
            <person name="Januszkiewicz K."/>
            <person name="Wedrychowicz H."/>
        </authorList>
    </citation>
    <scope>NUCLEOTIDE SEQUENCE [LARGE SCALE GENOMIC DNA]</scope>
    <source>
        <strain evidence="2 3">DSM 9297</strain>
    </source>
</reference>